<protein>
    <submittedName>
        <fullName evidence="5">AraC family transcriptional regulator</fullName>
    </submittedName>
</protein>
<evidence type="ECO:0000256" key="3">
    <source>
        <dbReference type="ARBA" id="ARBA00023163"/>
    </source>
</evidence>
<dbReference type="InterPro" id="IPR014710">
    <property type="entry name" value="RmlC-like_jellyroll"/>
</dbReference>
<organism evidence="5 6">
    <name type="scientific">Paenibacillus terricola</name>
    <dbReference type="NCBI Taxonomy" id="2763503"/>
    <lineage>
        <taxon>Bacteria</taxon>
        <taxon>Bacillati</taxon>
        <taxon>Bacillota</taxon>
        <taxon>Bacilli</taxon>
        <taxon>Bacillales</taxon>
        <taxon>Paenibacillaceae</taxon>
        <taxon>Paenibacillus</taxon>
    </lineage>
</organism>
<keyword evidence="1" id="KW-0805">Transcription regulation</keyword>
<dbReference type="SUPFAM" id="SSF51182">
    <property type="entry name" value="RmlC-like cupins"/>
    <property type="match status" value="1"/>
</dbReference>
<dbReference type="RefSeq" id="WP_191202931.1">
    <property type="nucleotide sequence ID" value="NZ_JACXZA010000002.1"/>
</dbReference>
<feature type="domain" description="HTH araC/xylS-type" evidence="4">
    <location>
        <begin position="222"/>
        <end position="320"/>
    </location>
</feature>
<dbReference type="PANTHER" id="PTHR43280">
    <property type="entry name" value="ARAC-FAMILY TRANSCRIPTIONAL REGULATOR"/>
    <property type="match status" value="1"/>
</dbReference>
<dbReference type="Proteomes" id="UP000609346">
    <property type="component" value="Unassembled WGS sequence"/>
</dbReference>
<dbReference type="CDD" id="cd02208">
    <property type="entry name" value="cupin_RmlC-like"/>
    <property type="match status" value="1"/>
</dbReference>
<keyword evidence="2" id="KW-0238">DNA-binding</keyword>
<keyword evidence="6" id="KW-1185">Reference proteome</keyword>
<dbReference type="PANTHER" id="PTHR43280:SF2">
    <property type="entry name" value="HTH-TYPE TRANSCRIPTIONAL REGULATOR EXSA"/>
    <property type="match status" value="1"/>
</dbReference>
<gene>
    <name evidence="5" type="ORF">H8B09_07615</name>
</gene>
<dbReference type="SMART" id="SM00342">
    <property type="entry name" value="HTH_ARAC"/>
    <property type="match status" value="1"/>
</dbReference>
<accession>A0ABR8MRJ0</accession>
<proteinExistence type="predicted"/>
<dbReference type="InterPro" id="IPR009057">
    <property type="entry name" value="Homeodomain-like_sf"/>
</dbReference>
<evidence type="ECO:0000313" key="5">
    <source>
        <dbReference type="EMBL" id="MBD3918612.1"/>
    </source>
</evidence>
<dbReference type="InterPro" id="IPR013096">
    <property type="entry name" value="Cupin_2"/>
</dbReference>
<dbReference type="EMBL" id="JACXZA010000002">
    <property type="protein sequence ID" value="MBD3918612.1"/>
    <property type="molecule type" value="Genomic_DNA"/>
</dbReference>
<evidence type="ECO:0000256" key="1">
    <source>
        <dbReference type="ARBA" id="ARBA00023015"/>
    </source>
</evidence>
<keyword evidence="3" id="KW-0804">Transcription</keyword>
<dbReference type="Gene3D" id="1.10.10.60">
    <property type="entry name" value="Homeodomain-like"/>
    <property type="match status" value="1"/>
</dbReference>
<name>A0ABR8MRJ0_9BACL</name>
<dbReference type="Gene3D" id="2.60.120.10">
    <property type="entry name" value="Jelly Rolls"/>
    <property type="match status" value="1"/>
</dbReference>
<dbReference type="InterPro" id="IPR018060">
    <property type="entry name" value="HTH_AraC"/>
</dbReference>
<dbReference type="PROSITE" id="PS01124">
    <property type="entry name" value="HTH_ARAC_FAMILY_2"/>
    <property type="match status" value="1"/>
</dbReference>
<evidence type="ECO:0000313" key="6">
    <source>
        <dbReference type="Proteomes" id="UP000609346"/>
    </source>
</evidence>
<evidence type="ECO:0000256" key="2">
    <source>
        <dbReference type="ARBA" id="ARBA00023125"/>
    </source>
</evidence>
<dbReference type="SUPFAM" id="SSF46689">
    <property type="entry name" value="Homeodomain-like"/>
    <property type="match status" value="1"/>
</dbReference>
<sequence>MNSTNAKPISQPYPYAIMAEKMNALELLDLRFLWGGYEIRVLNWHLTTFKPGLFIKFHKHAEFEFHFVPRGKGTVTIVDQTFKLNPGMFYLTGPGVVHQQSADARLGMDELSLRVEITRVADADADMDSASVSGGSSEWERKEAEACVQALIDFPHRPLLDQYEAMPCFLQAYLAWQSGELGAYTTIRQCLIQILIRAAKATVNSKGQQLQPSREIQQHRYEMALQYIHANYSSMLTLQEVADRIQISSRQLQRILTKYGIDSFSSYLEQYRMERICEELTGSTNTVESIAKRHGFTNTNYLYQVFKRRFGLTPLEYRQQYVVVEHESILGS</sequence>
<dbReference type="Pfam" id="PF07883">
    <property type="entry name" value="Cupin_2"/>
    <property type="match status" value="1"/>
</dbReference>
<reference evidence="5 6" key="1">
    <citation type="submission" date="2020-09" db="EMBL/GenBank/DDBJ databases">
        <title>Paenibacillus sp. strain PR3 16S rRNA gene Genome sequencing and assembly.</title>
        <authorList>
            <person name="Kim J."/>
        </authorList>
    </citation>
    <scope>NUCLEOTIDE SEQUENCE [LARGE SCALE GENOMIC DNA]</scope>
    <source>
        <strain evidence="5 6">PR3</strain>
    </source>
</reference>
<evidence type="ECO:0000259" key="4">
    <source>
        <dbReference type="PROSITE" id="PS01124"/>
    </source>
</evidence>
<comment type="caution">
    <text evidence="5">The sequence shown here is derived from an EMBL/GenBank/DDBJ whole genome shotgun (WGS) entry which is preliminary data.</text>
</comment>
<dbReference type="Pfam" id="PF12833">
    <property type="entry name" value="HTH_18"/>
    <property type="match status" value="1"/>
</dbReference>
<dbReference type="InterPro" id="IPR011051">
    <property type="entry name" value="RmlC_Cupin_sf"/>
</dbReference>